<gene>
    <name evidence="1" type="ORF">N802_11785</name>
</gene>
<name>A0A0A0JA96_9MICO</name>
<keyword evidence="2" id="KW-1185">Reference proteome</keyword>
<evidence type="ECO:0000313" key="1">
    <source>
        <dbReference type="EMBL" id="KGN34370.1"/>
    </source>
</evidence>
<dbReference type="AlphaFoldDB" id="A0A0A0JA96"/>
<accession>A0A0A0JA96</accession>
<dbReference type="Proteomes" id="UP000030002">
    <property type="component" value="Unassembled WGS sequence"/>
</dbReference>
<sequence length="57" mass="6671">MIPRTQTMTSAHRIAERLRNFRRAGASGWNTTVDMDYTRASHELMVAAQYQQHHRNV</sequence>
<reference evidence="1 2" key="1">
    <citation type="submission" date="2013-08" db="EMBL/GenBank/DDBJ databases">
        <title>The genome sequence of Knoellia sinensis.</title>
        <authorList>
            <person name="Zhu W."/>
            <person name="Wang G."/>
        </authorList>
    </citation>
    <scope>NUCLEOTIDE SEQUENCE [LARGE SCALE GENOMIC DNA]</scope>
    <source>
        <strain evidence="1 2">KCTC 19936</strain>
    </source>
</reference>
<dbReference type="eggNOG" id="ENOG50308UC">
    <property type="taxonomic scope" value="Bacteria"/>
</dbReference>
<evidence type="ECO:0000313" key="2">
    <source>
        <dbReference type="Proteomes" id="UP000030002"/>
    </source>
</evidence>
<dbReference type="RefSeq" id="WP_156971254.1">
    <property type="nucleotide sequence ID" value="NZ_AVPJ01000002.1"/>
</dbReference>
<dbReference type="OrthoDB" id="4843763at2"/>
<protein>
    <submittedName>
        <fullName evidence="1">Uncharacterized protein</fullName>
    </submittedName>
</protein>
<proteinExistence type="predicted"/>
<dbReference type="EMBL" id="AVPJ01000002">
    <property type="protein sequence ID" value="KGN34370.1"/>
    <property type="molecule type" value="Genomic_DNA"/>
</dbReference>
<comment type="caution">
    <text evidence="1">The sequence shown here is derived from an EMBL/GenBank/DDBJ whole genome shotgun (WGS) entry which is preliminary data.</text>
</comment>
<organism evidence="1 2">
    <name type="scientific">Knoellia sinensis KCTC 19936</name>
    <dbReference type="NCBI Taxonomy" id="1385520"/>
    <lineage>
        <taxon>Bacteria</taxon>
        <taxon>Bacillati</taxon>
        <taxon>Actinomycetota</taxon>
        <taxon>Actinomycetes</taxon>
        <taxon>Micrococcales</taxon>
        <taxon>Intrasporangiaceae</taxon>
        <taxon>Knoellia</taxon>
    </lineage>
</organism>